<accession>A0A317XUG4</accession>
<feature type="compositionally biased region" description="Low complexity" evidence="2">
    <location>
        <begin position="222"/>
        <end position="243"/>
    </location>
</feature>
<evidence type="ECO:0000256" key="1">
    <source>
        <dbReference type="SAM" id="Coils"/>
    </source>
</evidence>
<dbReference type="Proteomes" id="UP000246740">
    <property type="component" value="Unassembled WGS sequence"/>
</dbReference>
<feature type="coiled-coil region" evidence="1">
    <location>
        <begin position="55"/>
        <end position="137"/>
    </location>
</feature>
<sequence length="460" mass="49801">MEFFFPADVFAFPGHGGRCHRAAPASPFASSSRAAGCGFDSHPFFDGDLFGAIQHEQAVQAARAAQRERAEAIRRAKAARQAALEQQRRAAEERRVQAYFEHMLELQRRQELERQARIRQERQYAEYQRRKTQAIERERQRIAALRAAQEHSQPHPLFFALEDLIFGGLEAFADHLRGDEDHDNDNQAQQTQTQTQVHMPAAKPDLKGKARQADSQDEQPMEVDAPAAASVPAPASAPTTSTEADADADADPEEIGPVPASEPANTQPETESAAIETNTTETSEPATKEALVFAHEFPSTSSFDKSSVKADGIKISVDETSNKVTVSGLWNSAESVQVPPQRPSSPTPSDSSSASGSSSHRGRSRSPKRARVSDVDENGDEIINDADDNSDNDLVHVNFTNSNSNPASASASAPASASTSASQDKVEKTFTLPQGANVDSLRAQLTDSGLQLFCSVPQSQ</sequence>
<dbReference type="OrthoDB" id="3364517at2759"/>
<dbReference type="AlphaFoldDB" id="A0A317XUG4"/>
<evidence type="ECO:0000313" key="3">
    <source>
        <dbReference type="EMBL" id="PWZ00951.1"/>
    </source>
</evidence>
<dbReference type="InParanoid" id="A0A317XUG4"/>
<organism evidence="3 4">
    <name type="scientific">Testicularia cyperi</name>
    <dbReference type="NCBI Taxonomy" id="1882483"/>
    <lineage>
        <taxon>Eukaryota</taxon>
        <taxon>Fungi</taxon>
        <taxon>Dikarya</taxon>
        <taxon>Basidiomycota</taxon>
        <taxon>Ustilaginomycotina</taxon>
        <taxon>Ustilaginomycetes</taxon>
        <taxon>Ustilaginales</taxon>
        <taxon>Anthracoideaceae</taxon>
        <taxon>Testicularia</taxon>
    </lineage>
</organism>
<feature type="region of interest" description="Disordered" evidence="2">
    <location>
        <begin position="176"/>
        <end position="291"/>
    </location>
</feature>
<feature type="compositionally biased region" description="Basic residues" evidence="2">
    <location>
        <begin position="360"/>
        <end position="370"/>
    </location>
</feature>
<evidence type="ECO:0000256" key="2">
    <source>
        <dbReference type="SAM" id="MobiDB-lite"/>
    </source>
</evidence>
<gene>
    <name evidence="3" type="ORF">BCV70DRAFT_216282</name>
</gene>
<feature type="compositionally biased region" description="Polar residues" evidence="2">
    <location>
        <begin position="263"/>
        <end position="285"/>
    </location>
</feature>
<feature type="compositionally biased region" description="Low complexity" evidence="2">
    <location>
        <begin position="187"/>
        <end position="196"/>
    </location>
</feature>
<name>A0A317XUG4_9BASI</name>
<feature type="compositionally biased region" description="Low complexity" evidence="2">
    <location>
        <begin position="347"/>
        <end position="359"/>
    </location>
</feature>
<protein>
    <submittedName>
        <fullName evidence="3">Uncharacterized protein</fullName>
    </submittedName>
</protein>
<feature type="compositionally biased region" description="Low complexity" evidence="2">
    <location>
        <begin position="400"/>
        <end position="422"/>
    </location>
</feature>
<dbReference type="EMBL" id="KZ819191">
    <property type="protein sequence ID" value="PWZ00951.1"/>
    <property type="molecule type" value="Genomic_DNA"/>
</dbReference>
<evidence type="ECO:0000313" key="4">
    <source>
        <dbReference type="Proteomes" id="UP000246740"/>
    </source>
</evidence>
<reference evidence="3 4" key="1">
    <citation type="journal article" date="2018" name="Mol. Biol. Evol.">
        <title>Broad Genomic Sampling Reveals a Smut Pathogenic Ancestry of the Fungal Clade Ustilaginomycotina.</title>
        <authorList>
            <person name="Kijpornyongpan T."/>
            <person name="Mondo S.J."/>
            <person name="Barry K."/>
            <person name="Sandor L."/>
            <person name="Lee J."/>
            <person name="Lipzen A."/>
            <person name="Pangilinan J."/>
            <person name="LaButti K."/>
            <person name="Hainaut M."/>
            <person name="Henrissat B."/>
            <person name="Grigoriev I.V."/>
            <person name="Spatafora J.W."/>
            <person name="Aime M.C."/>
        </authorList>
    </citation>
    <scope>NUCLEOTIDE SEQUENCE [LARGE SCALE GENOMIC DNA]</scope>
    <source>
        <strain evidence="3 4">MCA 3645</strain>
    </source>
</reference>
<keyword evidence="1" id="KW-0175">Coiled coil</keyword>
<feature type="compositionally biased region" description="Acidic residues" evidence="2">
    <location>
        <begin position="375"/>
        <end position="391"/>
    </location>
</feature>
<feature type="compositionally biased region" description="Basic and acidic residues" evidence="2">
    <location>
        <begin position="204"/>
        <end position="214"/>
    </location>
</feature>
<feature type="compositionally biased region" description="Acidic residues" evidence="2">
    <location>
        <begin position="244"/>
        <end position="254"/>
    </location>
</feature>
<feature type="region of interest" description="Disordered" evidence="2">
    <location>
        <begin position="331"/>
        <end position="428"/>
    </location>
</feature>
<dbReference type="STRING" id="1882483.A0A317XUG4"/>
<keyword evidence="4" id="KW-1185">Reference proteome</keyword>
<proteinExistence type="predicted"/>